<accession>A0ABX8QJB2</accession>
<keyword evidence="2" id="KW-1185">Reference proteome</keyword>
<sequence length="656" mass="71839">MNDQKKFVLTSAQARQAYTTWYLQERADQLADPLDPIIVPNYFPAFPEYKNYVPRALQETDLDLEVPEWPEQAELGETDTLRIFVRRKGSSDWGVPTDMHPIPGPFQPGDFPYPTTVSASAFAEEGTYELKYSVEIPSGSTTDSDIAEFVIDKTPPNDNQSSTHSLEFRDQVAKDDGLTKAYLDSVSSTGVPLIVPDYAGERNQDAIEVYALLKEDLVSFKVFDEVIPNDRTIFIPTIYFTGKDDGQLAFEFKLKDIVGNIGPESVPLETHLLLLPLPVGPFRPLRVPLAEDAKTLIDLADVKAGVRALVPRYTNHGKNDRIYLTWGAYKASTPYRVGDNPTDPMIIDVSDSELIEPDYGSTTGEKPTAVTYQIERGPHEYDADSDLDIKVDLSQLIDPGILPKVLVRGGGTAPENNKLVERDKGLPATATITVPVGLVGVDWARLYWGDLPDYVTEVTPVPNEGDPLVFNVPWAEIEKVPGILIDVWYAVGVTGDNNPSPSPITEVNVEEAVPIRLAEPEFPDAQFVGGTTWWINCSSWIGPDANLRLHIPANPRLSAGLSMAITVQGYDVFPPVLGNEVGTAWTTTIPSLSQSQVDDGFIVLVGPRANYFDVFLGRRGALKVDYSVVVGTSTLSGTFSIRAASVDAAGLCPINP</sequence>
<dbReference type="Proteomes" id="UP000824066">
    <property type="component" value="Chromosome"/>
</dbReference>
<dbReference type="EMBL" id="CP077080">
    <property type="protein sequence ID" value="QXI55485.1"/>
    <property type="molecule type" value="Genomic_DNA"/>
</dbReference>
<dbReference type="RefSeq" id="WP_217861653.1">
    <property type="nucleotide sequence ID" value="NZ_CP077080.1"/>
</dbReference>
<gene>
    <name evidence="1" type="ORF">KSS97_11305</name>
</gene>
<organism evidence="1 2">
    <name type="scientific">Pseudomonas canavaninivorans</name>
    <dbReference type="NCBI Taxonomy" id="2842348"/>
    <lineage>
        <taxon>Bacteria</taxon>
        <taxon>Pseudomonadati</taxon>
        <taxon>Pseudomonadota</taxon>
        <taxon>Gammaproteobacteria</taxon>
        <taxon>Pseudomonadales</taxon>
        <taxon>Pseudomonadaceae</taxon>
        <taxon>Pseudomonas</taxon>
    </lineage>
</organism>
<protein>
    <submittedName>
        <fullName evidence="1">Uncharacterized protein</fullName>
    </submittedName>
</protein>
<proteinExistence type="predicted"/>
<evidence type="ECO:0000313" key="2">
    <source>
        <dbReference type="Proteomes" id="UP000824066"/>
    </source>
</evidence>
<name>A0ABX8QJB2_PSECO</name>
<evidence type="ECO:0000313" key="1">
    <source>
        <dbReference type="EMBL" id="QXI55485.1"/>
    </source>
</evidence>
<reference evidence="1 2" key="1">
    <citation type="journal article" date="2021" name="Microorganisms">
        <title>The Ever-Expanding Pseudomonas Genus: Description of 43 New Species and Partition of the Pseudomonas putida Group.</title>
        <authorList>
            <person name="Girard L."/>
            <person name="Lood C."/>
            <person name="Hofte M."/>
            <person name="Vandamme P."/>
            <person name="Rokni-Zadeh H."/>
            <person name="van Noort V."/>
            <person name="Lavigne R."/>
            <person name="De Mot R."/>
        </authorList>
    </citation>
    <scope>NUCLEOTIDE SEQUENCE [LARGE SCALE GENOMIC DNA]</scope>
    <source>
        <strain evidence="1 2">SWRI17</strain>
    </source>
</reference>